<evidence type="ECO:0000313" key="3">
    <source>
        <dbReference type="Proteomes" id="UP000225706"/>
    </source>
</evidence>
<feature type="compositionally biased region" description="Low complexity" evidence="1">
    <location>
        <begin position="31"/>
        <end position="41"/>
    </location>
</feature>
<evidence type="ECO:0008006" key="4">
    <source>
        <dbReference type="Google" id="ProtNLM"/>
    </source>
</evidence>
<feature type="compositionally biased region" description="Basic and acidic residues" evidence="1">
    <location>
        <begin position="449"/>
        <end position="459"/>
    </location>
</feature>
<evidence type="ECO:0000313" key="2">
    <source>
        <dbReference type="EMBL" id="PFX14994.1"/>
    </source>
</evidence>
<reference evidence="3" key="1">
    <citation type="journal article" date="2017" name="bioRxiv">
        <title>Comparative analysis of the genomes of Stylophora pistillata and Acropora digitifera provides evidence for extensive differences between species of corals.</title>
        <authorList>
            <person name="Voolstra C.R."/>
            <person name="Li Y."/>
            <person name="Liew Y.J."/>
            <person name="Baumgarten S."/>
            <person name="Zoccola D."/>
            <person name="Flot J.-F."/>
            <person name="Tambutte S."/>
            <person name="Allemand D."/>
            <person name="Aranda M."/>
        </authorList>
    </citation>
    <scope>NUCLEOTIDE SEQUENCE [LARGE SCALE GENOMIC DNA]</scope>
</reference>
<comment type="caution">
    <text evidence="2">The sequence shown here is derived from an EMBL/GenBank/DDBJ whole genome shotgun (WGS) entry which is preliminary data.</text>
</comment>
<proteinExistence type="predicted"/>
<keyword evidence="3" id="KW-1185">Reference proteome</keyword>
<accession>A0A2B4R9H1</accession>
<dbReference type="EMBL" id="LSMT01000700">
    <property type="protein sequence ID" value="PFX14994.1"/>
    <property type="molecule type" value="Genomic_DNA"/>
</dbReference>
<organism evidence="2 3">
    <name type="scientific">Stylophora pistillata</name>
    <name type="common">Smooth cauliflower coral</name>
    <dbReference type="NCBI Taxonomy" id="50429"/>
    <lineage>
        <taxon>Eukaryota</taxon>
        <taxon>Metazoa</taxon>
        <taxon>Cnidaria</taxon>
        <taxon>Anthozoa</taxon>
        <taxon>Hexacorallia</taxon>
        <taxon>Scleractinia</taxon>
        <taxon>Astrocoeniina</taxon>
        <taxon>Pocilloporidae</taxon>
        <taxon>Stylophora</taxon>
    </lineage>
</organism>
<dbReference type="Gene3D" id="2.60.220.30">
    <property type="match status" value="2"/>
</dbReference>
<feature type="region of interest" description="Disordered" evidence="1">
    <location>
        <begin position="31"/>
        <end position="50"/>
    </location>
</feature>
<feature type="region of interest" description="Disordered" evidence="1">
    <location>
        <begin position="449"/>
        <end position="473"/>
    </location>
</feature>
<dbReference type="OrthoDB" id="10492519at2759"/>
<evidence type="ECO:0000256" key="1">
    <source>
        <dbReference type="SAM" id="MobiDB-lite"/>
    </source>
</evidence>
<sequence>MSIDNPSSSSTRKSQIATRLSGILNRIRSNGSSSFLSSSSSNACKKRKSDKERRIQVRWIHYNSLTRKFNQVRTKNGGGNRFILYNDSEPLTFKDIEDKASALFFPSGFSSFAGRVDEMSLSVCDATKTPIFEFPGGGTVASYLQENGLYASNTYLFLRSQDKREDEFERNDRQIYNIDNDDDEDYDDGSLFLHSISNSRRTNIDSMVVCSKCACTYTKGEECIRCQQDKEYHESLVADANKKSEVAVTNNNIESVEDGPLTVEEDSVQEEHLTVEEMRQRRLAALAVFSSADTTGMLVDNNLPDIPDLDNIAGMFDDNGPGVISDGSPPLLKTKHLRVHRSCLKKDLISHFKDESILKHEITYEVIYQRGEMEKDVHDNMFYLDAFKRYLSPSEEEMINEILENGDILEERDELDDFIERKVCMASTTAFSVPSSDLILSAREEDKSLEVEEVSRSTDQDDEQLEEAAGNENGGKTVIRRGKIAGESETWNLAEAGASITFSLGTIANSLAVTCSLWSSEAISLPIGKDEILVSNVIELSHDGPPDLEFMETAPGRINVGLSHGASNLNGYEVVVKQLVDPEYNEWKDLETTTIWHMSVNPTVPNWMFPFAEATCTKTWFSSYAVVWRLKSFVFPKLTSVTPELICSVPDYPNVSVTIPRNSLPTDTDFCLTLKVQETPRINHDVEEMFVGPILHISCSRNVKLSEFVKISVPLALNDGEREPVELQSGHLRILHFKSSENSQEWTDITDHLEMPVVLRDGIATFQVKAFCRFWPWLLKTSSVPWQYVSCFHDRVMKQRAGFLVSLCDDALPSRKLLIFSCFPQHLRFKESYDISSTHTVSMQGYVTSPIPLSYEEETFVSLSDGFEVREEGRTEDIVLR</sequence>
<gene>
    <name evidence="2" type="ORF">AWC38_SpisGene20812</name>
</gene>
<name>A0A2B4R9H1_STYPI</name>
<protein>
    <recommendedName>
        <fullName evidence="4">ZU5 domain-containing protein</fullName>
    </recommendedName>
</protein>
<dbReference type="AlphaFoldDB" id="A0A2B4R9H1"/>
<dbReference type="Proteomes" id="UP000225706">
    <property type="component" value="Unassembled WGS sequence"/>
</dbReference>